<name>A0ABQ2M5W0_9ACTN</name>
<evidence type="ECO:0000313" key="2">
    <source>
        <dbReference type="EMBL" id="GGO47259.1"/>
    </source>
</evidence>
<feature type="domain" description="Beta-lactamase-related" evidence="1">
    <location>
        <begin position="19"/>
        <end position="331"/>
    </location>
</feature>
<sequence length="471" mass="49409">MDDDGPGTAGAPLSTRRMDELCAAALEEHGCPSVSVAVAEHGEITFAQAYGWADVESRVAAAPGTPYALASVTKPFTATAVLLAADEQLLQLDAPVPLPAADLRDGHAAPTVRQLLQHRGGLAPHYDFHYGTTGRRRIDADRYTRTHRRPGSAFEYANLGYRLLGQVLESATGQSLGRFLEEHVCGPLGLTGFRLGSCYPSGQTETSSPPAGTQRAAVRYTADGRAYPERCDSSHPGASMGWATASEVALFAQAFGSLLQPATREAASEAHPVHSRLGYGLGWCVSRGGGPVVRSHGGSMGGTAVMAAAVPAQGLSVAVLTNSTRKAARDQIVEYVLRTLVPGFEPAQITPALAPSSRTTQLPHGSWTGTIRTPDADLPTVLRVLPDSRAELEVAGERAACRTAASDLVELQGVFPLQLPTADARLNSPLLALDLRGGNGPLTGTARSFKDGDSTGWLGNLLSHRCELTPA</sequence>
<dbReference type="RefSeq" id="WP_229711749.1">
    <property type="nucleotide sequence ID" value="NZ_BMMP01000005.1"/>
</dbReference>
<dbReference type="EMBL" id="BMMP01000005">
    <property type="protein sequence ID" value="GGO47259.1"/>
    <property type="molecule type" value="Genomic_DNA"/>
</dbReference>
<dbReference type="Pfam" id="PF00144">
    <property type="entry name" value="Beta-lactamase"/>
    <property type="match status" value="1"/>
</dbReference>
<proteinExistence type="predicted"/>
<dbReference type="InterPro" id="IPR050491">
    <property type="entry name" value="AmpC-like"/>
</dbReference>
<dbReference type="PANTHER" id="PTHR46825">
    <property type="entry name" value="D-ALANYL-D-ALANINE-CARBOXYPEPTIDASE/ENDOPEPTIDASE AMPH"/>
    <property type="match status" value="1"/>
</dbReference>
<evidence type="ECO:0000259" key="1">
    <source>
        <dbReference type="Pfam" id="PF00144"/>
    </source>
</evidence>
<keyword evidence="3" id="KW-1185">Reference proteome</keyword>
<organism evidence="2 3">
    <name type="scientific">Streptomyces daqingensis</name>
    <dbReference type="NCBI Taxonomy" id="1472640"/>
    <lineage>
        <taxon>Bacteria</taxon>
        <taxon>Bacillati</taxon>
        <taxon>Actinomycetota</taxon>
        <taxon>Actinomycetes</taxon>
        <taxon>Kitasatosporales</taxon>
        <taxon>Streptomycetaceae</taxon>
        <taxon>Streptomyces</taxon>
    </lineage>
</organism>
<protein>
    <recommendedName>
        <fullName evidence="1">Beta-lactamase-related domain-containing protein</fullName>
    </recommendedName>
</protein>
<evidence type="ECO:0000313" key="3">
    <source>
        <dbReference type="Proteomes" id="UP000631535"/>
    </source>
</evidence>
<dbReference type="Gene3D" id="3.40.710.10">
    <property type="entry name" value="DD-peptidase/beta-lactamase superfamily"/>
    <property type="match status" value="1"/>
</dbReference>
<dbReference type="InterPro" id="IPR001466">
    <property type="entry name" value="Beta-lactam-related"/>
</dbReference>
<gene>
    <name evidence="2" type="ORF">GCM10012287_19500</name>
</gene>
<dbReference type="SUPFAM" id="SSF56601">
    <property type="entry name" value="beta-lactamase/transpeptidase-like"/>
    <property type="match status" value="1"/>
</dbReference>
<dbReference type="Proteomes" id="UP000631535">
    <property type="component" value="Unassembled WGS sequence"/>
</dbReference>
<comment type="caution">
    <text evidence="2">The sequence shown here is derived from an EMBL/GenBank/DDBJ whole genome shotgun (WGS) entry which is preliminary data.</text>
</comment>
<accession>A0ABQ2M5W0</accession>
<dbReference type="PANTHER" id="PTHR46825:SF9">
    <property type="entry name" value="BETA-LACTAMASE-RELATED DOMAIN-CONTAINING PROTEIN"/>
    <property type="match status" value="1"/>
</dbReference>
<reference evidence="3" key="1">
    <citation type="journal article" date="2019" name="Int. J. Syst. Evol. Microbiol.">
        <title>The Global Catalogue of Microorganisms (GCM) 10K type strain sequencing project: providing services to taxonomists for standard genome sequencing and annotation.</title>
        <authorList>
            <consortium name="The Broad Institute Genomics Platform"/>
            <consortium name="The Broad Institute Genome Sequencing Center for Infectious Disease"/>
            <person name="Wu L."/>
            <person name="Ma J."/>
        </authorList>
    </citation>
    <scope>NUCLEOTIDE SEQUENCE [LARGE SCALE GENOMIC DNA]</scope>
    <source>
        <strain evidence="3">CGMCC 4.7178</strain>
    </source>
</reference>
<dbReference type="InterPro" id="IPR012338">
    <property type="entry name" value="Beta-lactam/transpept-like"/>
</dbReference>